<feature type="transmembrane region" description="Helical" evidence="1">
    <location>
        <begin position="87"/>
        <end position="108"/>
    </location>
</feature>
<accession>A0A397V147</accession>
<organism evidence="2 3">
    <name type="scientific">Gigaspora rosea</name>
    <dbReference type="NCBI Taxonomy" id="44941"/>
    <lineage>
        <taxon>Eukaryota</taxon>
        <taxon>Fungi</taxon>
        <taxon>Fungi incertae sedis</taxon>
        <taxon>Mucoromycota</taxon>
        <taxon>Glomeromycotina</taxon>
        <taxon>Glomeromycetes</taxon>
        <taxon>Diversisporales</taxon>
        <taxon>Gigasporaceae</taxon>
        <taxon>Gigaspora</taxon>
    </lineage>
</organism>
<sequence>MAKETLKQFCLWLGGVIFGITLVSLIYLCPFLEFTKILYFEFHSDAVNLSSPIIEYMYLALSIPLPLGLIWLGMRHGCSVTMIRNKIIDELCFVPLYMIVVSVVYTHYTVGNVGDVAFGCPTANYAPRAVHDACVISTINFFAMWLYTILLISSIFAFFCKCCPDEKDFDIKSRLKQARFKHLSSVNLDDDKKPLVSKA</sequence>
<dbReference type="Proteomes" id="UP000266673">
    <property type="component" value="Unassembled WGS sequence"/>
</dbReference>
<feature type="transmembrane region" description="Helical" evidence="1">
    <location>
        <begin position="145"/>
        <end position="164"/>
    </location>
</feature>
<evidence type="ECO:0000256" key="1">
    <source>
        <dbReference type="SAM" id="Phobius"/>
    </source>
</evidence>
<dbReference type="AlphaFoldDB" id="A0A397V147"/>
<keyword evidence="3" id="KW-1185">Reference proteome</keyword>
<name>A0A397V147_9GLOM</name>
<gene>
    <name evidence="2" type="ORF">C2G38_2144754</name>
</gene>
<feature type="transmembrane region" description="Helical" evidence="1">
    <location>
        <begin position="53"/>
        <end position="75"/>
    </location>
</feature>
<proteinExistence type="predicted"/>
<protein>
    <recommendedName>
        <fullName evidence="4">MARVEL domain-containing protein</fullName>
    </recommendedName>
</protein>
<comment type="caution">
    <text evidence="2">The sequence shown here is derived from an EMBL/GenBank/DDBJ whole genome shotgun (WGS) entry which is preliminary data.</text>
</comment>
<dbReference type="EMBL" id="QKWP01000964">
    <property type="protein sequence ID" value="RIB13046.1"/>
    <property type="molecule type" value="Genomic_DNA"/>
</dbReference>
<dbReference type="OrthoDB" id="2402153at2759"/>
<reference evidence="2 3" key="1">
    <citation type="submission" date="2018-06" db="EMBL/GenBank/DDBJ databases">
        <title>Comparative genomics reveals the genomic features of Rhizophagus irregularis, R. cerebriforme, R. diaphanum and Gigaspora rosea, and their symbiotic lifestyle signature.</title>
        <authorList>
            <person name="Morin E."/>
            <person name="San Clemente H."/>
            <person name="Chen E.C.H."/>
            <person name="De La Providencia I."/>
            <person name="Hainaut M."/>
            <person name="Kuo A."/>
            <person name="Kohler A."/>
            <person name="Murat C."/>
            <person name="Tang N."/>
            <person name="Roy S."/>
            <person name="Loubradou J."/>
            <person name="Henrissat B."/>
            <person name="Grigoriev I.V."/>
            <person name="Corradi N."/>
            <person name="Roux C."/>
            <person name="Martin F.M."/>
        </authorList>
    </citation>
    <scope>NUCLEOTIDE SEQUENCE [LARGE SCALE GENOMIC DNA]</scope>
    <source>
        <strain evidence="2 3">DAOM 194757</strain>
    </source>
</reference>
<keyword evidence="1" id="KW-0812">Transmembrane</keyword>
<feature type="transmembrane region" description="Helical" evidence="1">
    <location>
        <begin position="9"/>
        <end position="33"/>
    </location>
</feature>
<evidence type="ECO:0008006" key="4">
    <source>
        <dbReference type="Google" id="ProtNLM"/>
    </source>
</evidence>
<keyword evidence="1" id="KW-0472">Membrane</keyword>
<evidence type="ECO:0000313" key="2">
    <source>
        <dbReference type="EMBL" id="RIB13046.1"/>
    </source>
</evidence>
<evidence type="ECO:0000313" key="3">
    <source>
        <dbReference type="Proteomes" id="UP000266673"/>
    </source>
</evidence>
<keyword evidence="1" id="KW-1133">Transmembrane helix</keyword>